<dbReference type="AlphaFoldDB" id="A0AAD1W7V4"/>
<feature type="compositionally biased region" description="Polar residues" evidence="1">
    <location>
        <begin position="10"/>
        <end position="26"/>
    </location>
</feature>
<dbReference type="EMBL" id="OW240916">
    <property type="protein sequence ID" value="CAH2292688.1"/>
    <property type="molecule type" value="Genomic_DNA"/>
</dbReference>
<evidence type="ECO:0000256" key="1">
    <source>
        <dbReference type="SAM" id="MobiDB-lite"/>
    </source>
</evidence>
<keyword evidence="3" id="KW-1185">Reference proteome</keyword>
<name>A0AAD1W7V4_PELCU</name>
<organism evidence="2 3">
    <name type="scientific">Pelobates cultripes</name>
    <name type="common">Western spadefoot toad</name>
    <dbReference type="NCBI Taxonomy" id="61616"/>
    <lineage>
        <taxon>Eukaryota</taxon>
        <taxon>Metazoa</taxon>
        <taxon>Chordata</taxon>
        <taxon>Craniata</taxon>
        <taxon>Vertebrata</taxon>
        <taxon>Euteleostomi</taxon>
        <taxon>Amphibia</taxon>
        <taxon>Batrachia</taxon>
        <taxon>Anura</taxon>
        <taxon>Pelobatoidea</taxon>
        <taxon>Pelobatidae</taxon>
        <taxon>Pelobates</taxon>
    </lineage>
</organism>
<reference evidence="2" key="1">
    <citation type="submission" date="2022-03" db="EMBL/GenBank/DDBJ databases">
        <authorList>
            <person name="Alioto T."/>
            <person name="Alioto T."/>
            <person name="Gomez Garrido J."/>
        </authorList>
    </citation>
    <scope>NUCLEOTIDE SEQUENCE</scope>
</reference>
<sequence>MGPRKEEGSVSLQDGESKTRSTTQVIPVSRPDTSGAPATGRTQHEHSGEQLSWIPQRTVTQAGPPQARLPTNMEHREPAWADTAGFKLQTQMLSGATKPEKPTMQRLCFTAAGHRLNGDQDFISDMGNYSAWKAKLDGSSWIALDASDWTRGNLGGTQEQSLTPPSPIGKASDCELTGQEGPGTCDVAGCSYTGPADGCQKGLKGLLSQGYSIYKTWYTQNLVFPHLPPSPARSPPSFSMSLFLSVSLPLSLPPVSMVPPIFLVPD</sequence>
<protein>
    <submittedName>
        <fullName evidence="2">Uncharacterized protein</fullName>
    </submittedName>
</protein>
<gene>
    <name evidence="2" type="ORF">PECUL_23A020007</name>
</gene>
<evidence type="ECO:0000313" key="3">
    <source>
        <dbReference type="Proteomes" id="UP001295444"/>
    </source>
</evidence>
<evidence type="ECO:0000313" key="2">
    <source>
        <dbReference type="EMBL" id="CAH2292688.1"/>
    </source>
</evidence>
<dbReference type="Proteomes" id="UP001295444">
    <property type="component" value="Chromosome 05"/>
</dbReference>
<feature type="region of interest" description="Disordered" evidence="1">
    <location>
        <begin position="1"/>
        <end position="50"/>
    </location>
</feature>
<accession>A0AAD1W7V4</accession>
<proteinExistence type="predicted"/>